<dbReference type="GO" id="GO:0003993">
    <property type="term" value="F:acid phosphatase activity"/>
    <property type="evidence" value="ECO:0007669"/>
    <property type="project" value="TreeGrafter"/>
</dbReference>
<evidence type="ECO:0000256" key="10">
    <source>
        <dbReference type="ARBA" id="ARBA00043675"/>
    </source>
</evidence>
<dbReference type="CDD" id="cd07061">
    <property type="entry name" value="HP_HAP_like"/>
    <property type="match status" value="1"/>
</dbReference>
<dbReference type="InterPro" id="IPR033379">
    <property type="entry name" value="Acid_Pase_AS"/>
</dbReference>
<evidence type="ECO:0000256" key="17">
    <source>
        <dbReference type="SAM" id="MobiDB-lite"/>
    </source>
</evidence>
<protein>
    <recommendedName>
        <fullName evidence="14">Phytase A</fullName>
    </recommendedName>
    <alternativeName>
        <fullName evidence="15">Histidine acid phosphatase phyA</fullName>
    </alternativeName>
    <alternativeName>
        <fullName evidence="8">Myo-inositol hexakisphosphate phosphohydrolase A</fullName>
    </alternativeName>
    <alternativeName>
        <fullName evidence="7">Myo-inositol-hexaphosphate 3-phosphohydrolase A</fullName>
    </alternativeName>
</protein>
<dbReference type="PANTHER" id="PTHR20963">
    <property type="entry name" value="MULTIPLE INOSITOL POLYPHOSPHATE PHOSPHATASE-RELATED"/>
    <property type="match status" value="1"/>
</dbReference>
<evidence type="ECO:0000313" key="20">
    <source>
        <dbReference type="Proteomes" id="UP000184267"/>
    </source>
</evidence>
<dbReference type="OMA" id="VVERMEC"/>
<dbReference type="InterPro" id="IPR016274">
    <property type="entry name" value="Histidine_acid_Pase_euk"/>
</dbReference>
<evidence type="ECO:0000256" key="14">
    <source>
        <dbReference type="ARBA" id="ARBA00044106"/>
    </source>
</evidence>
<comment type="catalytic activity">
    <reaction evidence="13">
        <text>1D-myo-inositol hexakisphosphate + H2O = 1D-myo-inositol 1,2,4,5,6-pentakisphosphate + phosphate</text>
        <dbReference type="Rhea" id="RHEA:16989"/>
        <dbReference type="ChEBI" id="CHEBI:15377"/>
        <dbReference type="ChEBI" id="CHEBI:43474"/>
        <dbReference type="ChEBI" id="CHEBI:57798"/>
        <dbReference type="ChEBI" id="CHEBI:58130"/>
        <dbReference type="EC" id="3.1.3.8"/>
    </reaction>
    <physiologicalReaction direction="left-to-right" evidence="13">
        <dbReference type="Rhea" id="RHEA:16990"/>
    </physiologicalReaction>
</comment>
<keyword evidence="3" id="KW-0964">Secreted</keyword>
<keyword evidence="18" id="KW-0472">Membrane</keyword>
<dbReference type="PIRSF" id="PIRSF000894">
    <property type="entry name" value="Acid_phosphatase"/>
    <property type="match status" value="1"/>
</dbReference>
<feature type="region of interest" description="Disordered" evidence="17">
    <location>
        <begin position="1"/>
        <end position="27"/>
    </location>
</feature>
<comment type="subunit">
    <text evidence="2">Monomer.</text>
</comment>
<keyword evidence="20" id="KW-1185">Reference proteome</keyword>
<dbReference type="InterPro" id="IPR000560">
    <property type="entry name" value="His_Pase_clade-2"/>
</dbReference>
<name>A0A1M2VH29_TRAPU</name>
<comment type="caution">
    <text evidence="19">The sequence shown here is derived from an EMBL/GenBank/DDBJ whole genome shotgun (WGS) entry which is preliminary data.</text>
</comment>
<evidence type="ECO:0000256" key="4">
    <source>
        <dbReference type="ARBA" id="ARBA00022801"/>
    </source>
</evidence>
<evidence type="ECO:0000256" key="8">
    <source>
        <dbReference type="ARBA" id="ARBA00042300"/>
    </source>
</evidence>
<reference evidence="19 20" key="1">
    <citation type="submission" date="2016-10" db="EMBL/GenBank/DDBJ databases">
        <title>Genome sequence of the basidiomycete white-rot fungus Trametes pubescens.</title>
        <authorList>
            <person name="Makela M.R."/>
            <person name="Granchi Z."/>
            <person name="Peng M."/>
            <person name="De Vries R.P."/>
            <person name="Grigoriev I."/>
            <person name="Riley R."/>
            <person name="Hilden K."/>
        </authorList>
    </citation>
    <scope>NUCLEOTIDE SEQUENCE [LARGE SCALE GENOMIC DNA]</scope>
    <source>
        <strain evidence="19 20">FBCC735</strain>
    </source>
</reference>
<keyword evidence="5 16" id="KW-1015">Disulfide bond</keyword>
<organism evidence="19 20">
    <name type="scientific">Trametes pubescens</name>
    <name type="common">White-rot fungus</name>
    <dbReference type="NCBI Taxonomy" id="154538"/>
    <lineage>
        <taxon>Eukaryota</taxon>
        <taxon>Fungi</taxon>
        <taxon>Dikarya</taxon>
        <taxon>Basidiomycota</taxon>
        <taxon>Agaricomycotina</taxon>
        <taxon>Agaricomycetes</taxon>
        <taxon>Polyporales</taxon>
        <taxon>Polyporaceae</taxon>
        <taxon>Trametes</taxon>
    </lineage>
</organism>
<dbReference type="AlphaFoldDB" id="A0A1M2VH29"/>
<evidence type="ECO:0000256" key="2">
    <source>
        <dbReference type="ARBA" id="ARBA00011245"/>
    </source>
</evidence>
<feature type="transmembrane region" description="Helical" evidence="18">
    <location>
        <begin position="36"/>
        <end position="57"/>
    </location>
</feature>
<sequence length="504" mass="55823">MPTRSSSKSVPPPLPTHTDPAETESRPRRAWLTNGCIRTTVTLVIFAAYFAWTWPWYFHHDAPAAPELPEAEAEAQVTPVGAEGVLRAPPLPGVPKSLQTKWAQYSPWHAVDEYRAPPAGCNITQVNILQRHGARFPNAEDGENYALAVEHLAAADKFRDKRLKFLEKYEYELGADDLVPFGAAQTFEAGQIAFKRYAHLVNSTQIPYVRAAGAPRVISTATNWTVGFAAASHQRHQPYLNQIISEEYNNTLNNDCPNANNGSRETGIWVSRFAPPIAKRLLKGAPGVNLTNMDIFNLLAMCPFESVAKEALSPFCAMFTEDDFRAFEYTGDLEKYYRTGYGEPLGPIQGVGYVNELLARLTETPVKDRTTHNASLEFPLNRVLYADFTHENLMVAVYAAMGLFNINKPLDPRHLPAPDHPAGQTWVASRMVPFSSRMVVERLACVGVEHGRVGEGAYVRVLVNDQVQPLEFCGGKGGLCTLENFVQSQGYAQRSGGGDFDECY</sequence>
<dbReference type="SUPFAM" id="SSF53254">
    <property type="entry name" value="Phosphoglycerate mutase-like"/>
    <property type="match status" value="1"/>
</dbReference>
<dbReference type="Proteomes" id="UP000184267">
    <property type="component" value="Unassembled WGS sequence"/>
</dbReference>
<comment type="subcellular location">
    <subcellularLocation>
        <location evidence="1">Secreted</location>
    </subcellularLocation>
</comment>
<dbReference type="EMBL" id="MNAD01001244">
    <property type="protein sequence ID" value="OJT06895.1"/>
    <property type="molecule type" value="Genomic_DNA"/>
</dbReference>
<dbReference type="GO" id="GO:0005576">
    <property type="term" value="C:extracellular region"/>
    <property type="evidence" value="ECO:0007669"/>
    <property type="project" value="UniProtKB-SubCell"/>
</dbReference>
<evidence type="ECO:0000313" key="19">
    <source>
        <dbReference type="EMBL" id="OJT06895.1"/>
    </source>
</evidence>
<comment type="catalytic activity">
    <reaction evidence="11">
        <text>1D-myo-inositol 1,2,6-trisphosphate + H2O = 1D-myo-inositol 1,2-bisphosphate + phosphate</text>
        <dbReference type="Rhea" id="RHEA:77131"/>
        <dbReference type="ChEBI" id="CHEBI:15377"/>
        <dbReference type="ChEBI" id="CHEBI:43474"/>
        <dbReference type="ChEBI" id="CHEBI:195537"/>
        <dbReference type="ChEBI" id="CHEBI:195539"/>
    </reaction>
    <physiologicalReaction direction="left-to-right" evidence="11">
        <dbReference type="Rhea" id="RHEA:77132"/>
    </physiologicalReaction>
</comment>
<proteinExistence type="predicted"/>
<evidence type="ECO:0000256" key="3">
    <source>
        <dbReference type="ARBA" id="ARBA00022525"/>
    </source>
</evidence>
<feature type="disulfide bond" evidence="16">
    <location>
        <begin position="121"/>
        <end position="445"/>
    </location>
</feature>
<evidence type="ECO:0000256" key="12">
    <source>
        <dbReference type="ARBA" id="ARBA00043748"/>
    </source>
</evidence>
<gene>
    <name evidence="19" type="ORF">TRAPUB_2264</name>
</gene>
<comment type="catalytic activity">
    <reaction evidence="12">
        <text>1D-myo-inositol 1,2,4,5,6-pentakisphosphate + H2O = 1D-myo-inositol 1,2,5,6-tetrakisphosphate + phosphate</text>
        <dbReference type="Rhea" id="RHEA:77115"/>
        <dbReference type="ChEBI" id="CHEBI:15377"/>
        <dbReference type="ChEBI" id="CHEBI:43474"/>
        <dbReference type="ChEBI" id="CHEBI:57798"/>
        <dbReference type="ChEBI" id="CHEBI:195535"/>
    </reaction>
    <physiologicalReaction direction="left-to-right" evidence="12">
        <dbReference type="Rhea" id="RHEA:77116"/>
    </physiologicalReaction>
</comment>
<dbReference type="Pfam" id="PF00328">
    <property type="entry name" value="His_Phos_2"/>
    <property type="match status" value="1"/>
</dbReference>
<dbReference type="STRING" id="154538.A0A1M2VH29"/>
<dbReference type="Gene3D" id="3.40.50.1240">
    <property type="entry name" value="Phosphoglycerate mutase-like"/>
    <property type="match status" value="1"/>
</dbReference>
<dbReference type="InterPro" id="IPR029033">
    <property type="entry name" value="His_PPase_superfam"/>
</dbReference>
<evidence type="ECO:0000256" key="11">
    <source>
        <dbReference type="ARBA" id="ARBA00043721"/>
    </source>
</evidence>
<evidence type="ECO:0000256" key="5">
    <source>
        <dbReference type="ARBA" id="ARBA00023157"/>
    </source>
</evidence>
<dbReference type="PANTHER" id="PTHR20963:SF24">
    <property type="entry name" value="3-PHYTASE B"/>
    <property type="match status" value="1"/>
</dbReference>
<comment type="catalytic activity">
    <reaction evidence="9">
        <text>1D-myo-inositol 1,2,5,6-tetrakisphosphate + H2O = 1D-myo-inositol 1,2,6-trisphosphate + phosphate</text>
        <dbReference type="Rhea" id="RHEA:77119"/>
        <dbReference type="ChEBI" id="CHEBI:15377"/>
        <dbReference type="ChEBI" id="CHEBI:43474"/>
        <dbReference type="ChEBI" id="CHEBI:195535"/>
        <dbReference type="ChEBI" id="CHEBI:195537"/>
    </reaction>
    <physiologicalReaction direction="left-to-right" evidence="9">
        <dbReference type="Rhea" id="RHEA:77120"/>
    </physiologicalReaction>
</comment>
<evidence type="ECO:0000256" key="1">
    <source>
        <dbReference type="ARBA" id="ARBA00004613"/>
    </source>
</evidence>
<evidence type="ECO:0000256" key="13">
    <source>
        <dbReference type="ARBA" id="ARBA00043788"/>
    </source>
</evidence>
<feature type="disulfide bond" evidence="16">
    <location>
        <begin position="302"/>
        <end position="316"/>
    </location>
</feature>
<feature type="disulfide bond" evidence="16">
    <location>
        <begin position="473"/>
        <end position="480"/>
    </location>
</feature>
<evidence type="ECO:0000256" key="16">
    <source>
        <dbReference type="PIRSR" id="PIRSR000894-2"/>
    </source>
</evidence>
<keyword evidence="18" id="KW-0812">Transmembrane</keyword>
<dbReference type="GO" id="GO:0016158">
    <property type="term" value="F:inositol hexakisphosphate 3-phosphatase activity"/>
    <property type="evidence" value="ECO:0007669"/>
    <property type="project" value="UniProtKB-EC"/>
</dbReference>
<evidence type="ECO:0000256" key="9">
    <source>
        <dbReference type="ARBA" id="ARBA00043670"/>
    </source>
</evidence>
<evidence type="ECO:0000256" key="15">
    <source>
        <dbReference type="ARBA" id="ARBA00044262"/>
    </source>
</evidence>
<dbReference type="PROSITE" id="PS00616">
    <property type="entry name" value="HIS_ACID_PHOSPHAT_1"/>
    <property type="match status" value="1"/>
</dbReference>
<keyword evidence="18" id="KW-1133">Transmembrane helix</keyword>
<evidence type="ECO:0000256" key="6">
    <source>
        <dbReference type="ARBA" id="ARBA00023180"/>
    </source>
</evidence>
<comment type="catalytic activity">
    <reaction evidence="10">
        <text>1D-myo-inositol 1,2-bisphosphate + H2O = 1D-myo-inositol 2-phosphate + phosphate</text>
        <dbReference type="Rhea" id="RHEA:77135"/>
        <dbReference type="ChEBI" id="CHEBI:15377"/>
        <dbReference type="ChEBI" id="CHEBI:43474"/>
        <dbReference type="ChEBI" id="CHEBI:84142"/>
        <dbReference type="ChEBI" id="CHEBI:195539"/>
    </reaction>
    <physiologicalReaction direction="left-to-right" evidence="10">
        <dbReference type="Rhea" id="RHEA:77136"/>
    </physiologicalReaction>
</comment>
<keyword evidence="6" id="KW-0325">Glycoprotein</keyword>
<accession>A0A1M2VH29</accession>
<dbReference type="OrthoDB" id="6509975at2759"/>
<keyword evidence="4" id="KW-0378">Hydrolase</keyword>
<evidence type="ECO:0000256" key="18">
    <source>
        <dbReference type="SAM" id="Phobius"/>
    </source>
</evidence>
<evidence type="ECO:0000256" key="7">
    <source>
        <dbReference type="ARBA" id="ARBA00041857"/>
    </source>
</evidence>